<evidence type="ECO:0000313" key="2">
    <source>
        <dbReference type="Proteomes" id="UP000184114"/>
    </source>
</evidence>
<evidence type="ECO:0000313" key="1">
    <source>
        <dbReference type="EMBL" id="SHF13706.1"/>
    </source>
</evidence>
<dbReference type="STRING" id="1123404.SAMN02745784_02931"/>
<proteinExistence type="predicted"/>
<sequence>MTNLDCEALGRFIVSESQYQKVTEKILKMKTIGPTYIELIKTQERLFKMCRQAASDLGLSISSRAKLMAPKKVEVKKESKFDRMFGDV</sequence>
<reference evidence="2" key="1">
    <citation type="submission" date="2016-11" db="EMBL/GenBank/DDBJ databases">
        <authorList>
            <person name="Varghese N."/>
            <person name="Submissions S."/>
        </authorList>
    </citation>
    <scope>NUCLEOTIDE SEQUENCE [LARGE SCALE GENOMIC DNA]</scope>
    <source>
        <strain evidence="2">DSM 18095</strain>
    </source>
</reference>
<dbReference type="AlphaFoldDB" id="A0A1M4Z7X8"/>
<dbReference type="Proteomes" id="UP000184114">
    <property type="component" value="Unassembled WGS sequence"/>
</dbReference>
<keyword evidence="2" id="KW-1185">Reference proteome</keyword>
<organism evidence="1 2">
    <name type="scientific">Tissierella praeacuta DSM 18095</name>
    <dbReference type="NCBI Taxonomy" id="1123404"/>
    <lineage>
        <taxon>Bacteria</taxon>
        <taxon>Bacillati</taxon>
        <taxon>Bacillota</taxon>
        <taxon>Tissierellia</taxon>
        <taxon>Tissierellales</taxon>
        <taxon>Tissierellaceae</taxon>
        <taxon>Tissierella</taxon>
    </lineage>
</organism>
<accession>A0A1M4Z7X8</accession>
<dbReference type="Pfam" id="PF05119">
    <property type="entry name" value="Terminase_4"/>
    <property type="match status" value="1"/>
</dbReference>
<protein>
    <submittedName>
        <fullName evidence="1">Phage terminase, small subunit, putative, P27 family</fullName>
    </submittedName>
</protein>
<dbReference type="EMBL" id="FQTY01000022">
    <property type="protein sequence ID" value="SHF13706.1"/>
    <property type="molecule type" value="Genomic_DNA"/>
</dbReference>
<name>A0A1M4Z7X8_9FIRM</name>
<dbReference type="InterPro" id="IPR006448">
    <property type="entry name" value="Phage_term_ssu_P27"/>
</dbReference>
<gene>
    <name evidence="1" type="ORF">SAMN02745784_02931</name>
</gene>